<sequence length="98" mass="10856">MFTWENILNVLIRDDFDKPCYVPAGLFDLEIQPLPSGWKFGLFSGIRASGEGLWTDPYGAAWGYAEFVDDPHHGIGLVEGDPAALAIFAERRAEAERA</sequence>
<dbReference type="Proteomes" id="UP000515563">
    <property type="component" value="Chromosome"/>
</dbReference>
<accession>A0A7G6X898</accession>
<evidence type="ECO:0000313" key="2">
    <source>
        <dbReference type="Proteomes" id="UP000515563"/>
    </source>
</evidence>
<dbReference type="EMBL" id="CP043661">
    <property type="protein sequence ID" value="QNE22463.1"/>
    <property type="molecule type" value="Genomic_DNA"/>
</dbReference>
<dbReference type="RefSeq" id="WP_185444874.1">
    <property type="nucleotide sequence ID" value="NZ_CP043661.1"/>
</dbReference>
<protein>
    <submittedName>
        <fullName evidence="1">Uncharacterized protein</fullName>
    </submittedName>
</protein>
<evidence type="ECO:0000313" key="1">
    <source>
        <dbReference type="EMBL" id="QNE22463.1"/>
    </source>
</evidence>
<dbReference type="KEGG" id="kqi:F1D05_36890"/>
<proteinExistence type="predicted"/>
<name>A0A7G6X898_9ACTN</name>
<keyword evidence="2" id="KW-1185">Reference proteome</keyword>
<organism evidence="1 2">
    <name type="scientific">Kribbella qitaiheensis</name>
    <dbReference type="NCBI Taxonomy" id="1544730"/>
    <lineage>
        <taxon>Bacteria</taxon>
        <taxon>Bacillati</taxon>
        <taxon>Actinomycetota</taxon>
        <taxon>Actinomycetes</taxon>
        <taxon>Propionibacteriales</taxon>
        <taxon>Kribbellaceae</taxon>
        <taxon>Kribbella</taxon>
    </lineage>
</organism>
<reference evidence="1 2" key="2">
    <citation type="journal article" date="2020" name="Microbiol. Resour. Announc.">
        <title>Antarctic desert soil bacteria exhibit high novel natural product potential, evaluated through long-read genome sequencing and comparative genomics.</title>
        <authorList>
            <person name="Benaud N."/>
            <person name="Edwards R.J."/>
            <person name="Amos T.G."/>
            <person name="D'Agostino P.M."/>
            <person name="Gutierrez-Chavez C."/>
            <person name="Montgomery K."/>
            <person name="Nicetic I."/>
            <person name="Ferrari B.C."/>
        </authorList>
    </citation>
    <scope>NUCLEOTIDE SEQUENCE [LARGE SCALE GENOMIC DNA]</scope>
    <source>
        <strain evidence="1 2">SPB151</strain>
    </source>
</reference>
<dbReference type="AlphaFoldDB" id="A0A7G6X898"/>
<reference evidence="2" key="1">
    <citation type="submission" date="2019-09" db="EMBL/GenBank/DDBJ databases">
        <title>Antimicrobial potential of Antarctic Bacteria.</title>
        <authorList>
            <person name="Benaud N."/>
            <person name="Edwards R.J."/>
            <person name="Ferrari B.C."/>
        </authorList>
    </citation>
    <scope>NUCLEOTIDE SEQUENCE [LARGE SCALE GENOMIC DNA]</scope>
    <source>
        <strain evidence="2">SPB151</strain>
    </source>
</reference>
<gene>
    <name evidence="1" type="ORF">F1D05_36890</name>
</gene>